<dbReference type="Proteomes" id="UP000448292">
    <property type="component" value="Unassembled WGS sequence"/>
</dbReference>
<reference evidence="1 2" key="1">
    <citation type="submission" date="2018-06" db="EMBL/GenBank/DDBJ databases">
        <title>Complete genome of Desulfovibrio indonesiensis P37SLT.</title>
        <authorList>
            <person name="Crispim J.S."/>
            <person name="Vidigal P.M.P."/>
            <person name="Silva L.C.F."/>
            <person name="Laguardia C.N."/>
            <person name="Araujo L.C."/>
            <person name="Dias R.S."/>
            <person name="Sousa M.P."/>
            <person name="Paula S.O."/>
            <person name="Silva C."/>
        </authorList>
    </citation>
    <scope>NUCLEOTIDE SEQUENCE [LARGE SCALE GENOMIC DNA]</scope>
    <source>
        <strain evidence="1 2">P37SLT</strain>
    </source>
</reference>
<proteinExistence type="predicted"/>
<keyword evidence="2" id="KW-1185">Reference proteome</keyword>
<dbReference type="AlphaFoldDB" id="A0A7M3MG93"/>
<comment type="caution">
    <text evidence="1">The sequence shown here is derived from an EMBL/GenBank/DDBJ whole genome shotgun (WGS) entry which is preliminary data.</text>
</comment>
<dbReference type="EMBL" id="QMIE01000005">
    <property type="protein sequence ID" value="TVM17877.1"/>
    <property type="molecule type" value="Genomic_DNA"/>
</dbReference>
<protein>
    <submittedName>
        <fullName evidence="1">Uncharacterized protein</fullName>
    </submittedName>
</protein>
<evidence type="ECO:0000313" key="2">
    <source>
        <dbReference type="Proteomes" id="UP000448292"/>
    </source>
</evidence>
<organism evidence="1 2">
    <name type="scientific">Oceanidesulfovibrio indonesiensis</name>
    <dbReference type="NCBI Taxonomy" id="54767"/>
    <lineage>
        <taxon>Bacteria</taxon>
        <taxon>Pseudomonadati</taxon>
        <taxon>Thermodesulfobacteriota</taxon>
        <taxon>Desulfovibrionia</taxon>
        <taxon>Desulfovibrionales</taxon>
        <taxon>Desulfovibrionaceae</taxon>
        <taxon>Oceanidesulfovibrio</taxon>
    </lineage>
</organism>
<evidence type="ECO:0000313" key="1">
    <source>
        <dbReference type="EMBL" id="TVM17877.1"/>
    </source>
</evidence>
<name>A0A7M3MG93_9BACT</name>
<accession>A0A7M3MG93</accession>
<sequence>MRCEDISRTHGVFFDVPAQELDQVCNFVQAVILHTQGRGGLRVSSARNFQIWSGSGPTFMTILEELHPTPQALASDRVARISMHSRNPQDFELLLQSGFCVVCSSGCSVREFLCIQMGVCGDYTQIRIQTIFLNGKPVDDLDTAIVHPGDHLAFSAAMPGLVGATMRRGGYYARMRESISLRAPDDTETETGPDCFVRVRLFNFLARELAHVFLRKGLYVGGERFLEFLDHQAPSFFERLGNVRCNDEPVPAMALPDHLAAFRTMEAVNIQDNEELS</sequence>
<gene>
    <name evidence="1" type="ORF">DPQ33_07135</name>
</gene>